<evidence type="ECO:0000256" key="1">
    <source>
        <dbReference type="SAM" id="MobiDB-lite"/>
    </source>
</evidence>
<feature type="region of interest" description="Disordered" evidence="1">
    <location>
        <begin position="70"/>
        <end position="101"/>
    </location>
</feature>
<dbReference type="Proteomes" id="UP000799421">
    <property type="component" value="Unassembled WGS sequence"/>
</dbReference>
<feature type="compositionally biased region" description="Polar residues" evidence="1">
    <location>
        <begin position="26"/>
        <end position="44"/>
    </location>
</feature>
<evidence type="ECO:0000313" key="3">
    <source>
        <dbReference type="Proteomes" id="UP000799421"/>
    </source>
</evidence>
<accession>A0A6A7C1H2</accession>
<evidence type="ECO:0000313" key="2">
    <source>
        <dbReference type="EMBL" id="KAF2860859.1"/>
    </source>
</evidence>
<dbReference type="EMBL" id="MU005977">
    <property type="protein sequence ID" value="KAF2860859.1"/>
    <property type="molecule type" value="Genomic_DNA"/>
</dbReference>
<dbReference type="AlphaFoldDB" id="A0A6A7C1H2"/>
<protein>
    <submittedName>
        <fullName evidence="2">Uncharacterized protein</fullName>
    </submittedName>
</protein>
<keyword evidence="3" id="KW-1185">Reference proteome</keyword>
<feature type="region of interest" description="Disordered" evidence="1">
    <location>
        <begin position="1"/>
        <end position="44"/>
    </location>
</feature>
<name>A0A6A7C1H2_9PEZI</name>
<sequence>MTTSENHVTPQPKLRPQPHELKIPFHNSSTSSFPLQHTSSPSNTKAAKMFSLRNVPSSFKSSITKTMRKTWTTTLRRKQSPVHESSPTSSSPESISAEDPSWKVSHFEASLISKPESTTTSTISASALTLQLSDMGPVWSTENIMQELEGAIDRIRG</sequence>
<gene>
    <name evidence="2" type="ORF">K470DRAFT_286244</name>
</gene>
<proteinExistence type="predicted"/>
<organism evidence="2 3">
    <name type="scientific">Piedraia hortae CBS 480.64</name>
    <dbReference type="NCBI Taxonomy" id="1314780"/>
    <lineage>
        <taxon>Eukaryota</taxon>
        <taxon>Fungi</taxon>
        <taxon>Dikarya</taxon>
        <taxon>Ascomycota</taxon>
        <taxon>Pezizomycotina</taxon>
        <taxon>Dothideomycetes</taxon>
        <taxon>Dothideomycetidae</taxon>
        <taxon>Capnodiales</taxon>
        <taxon>Piedraiaceae</taxon>
        <taxon>Piedraia</taxon>
    </lineage>
</organism>
<feature type="compositionally biased region" description="Low complexity" evidence="1">
    <location>
        <begin position="82"/>
        <end position="99"/>
    </location>
</feature>
<reference evidence="2" key="1">
    <citation type="journal article" date="2020" name="Stud. Mycol.">
        <title>101 Dothideomycetes genomes: a test case for predicting lifestyles and emergence of pathogens.</title>
        <authorList>
            <person name="Haridas S."/>
            <person name="Albert R."/>
            <person name="Binder M."/>
            <person name="Bloem J."/>
            <person name="Labutti K."/>
            <person name="Salamov A."/>
            <person name="Andreopoulos B."/>
            <person name="Baker S."/>
            <person name="Barry K."/>
            <person name="Bills G."/>
            <person name="Bluhm B."/>
            <person name="Cannon C."/>
            <person name="Castanera R."/>
            <person name="Culley D."/>
            <person name="Daum C."/>
            <person name="Ezra D."/>
            <person name="Gonzalez J."/>
            <person name="Henrissat B."/>
            <person name="Kuo A."/>
            <person name="Liang C."/>
            <person name="Lipzen A."/>
            <person name="Lutzoni F."/>
            <person name="Magnuson J."/>
            <person name="Mondo S."/>
            <person name="Nolan M."/>
            <person name="Ohm R."/>
            <person name="Pangilinan J."/>
            <person name="Park H.-J."/>
            <person name="Ramirez L."/>
            <person name="Alfaro M."/>
            <person name="Sun H."/>
            <person name="Tritt A."/>
            <person name="Yoshinaga Y."/>
            <person name="Zwiers L.-H."/>
            <person name="Turgeon B."/>
            <person name="Goodwin S."/>
            <person name="Spatafora J."/>
            <person name="Crous P."/>
            <person name="Grigoriev I."/>
        </authorList>
    </citation>
    <scope>NUCLEOTIDE SEQUENCE</scope>
    <source>
        <strain evidence="2">CBS 480.64</strain>
    </source>
</reference>